<sequence length="160" mass="17890">MASTVEERLLADASPGHAARWQRLIPNQLRTTTHPGVHQVLDHVMHLDTALDPPVWTALSEARSVQQLRARYRRLAAQHATPHSKADNDAPVTSSVAPKVDALLHFLQEQAARIPEGPVLLNTLHQRCQWMWVASTLHAAFTHPMLSELGRLRQGKPPRN</sequence>
<dbReference type="EMBL" id="PDEP01000015">
    <property type="protein sequence ID" value="PEN05234.1"/>
    <property type="molecule type" value="Genomic_DNA"/>
</dbReference>
<dbReference type="AlphaFoldDB" id="A0A2H3NIH4"/>
<reference evidence="1 2" key="1">
    <citation type="submission" date="2017-10" db="EMBL/GenBank/DDBJ databases">
        <title>Draft genome of Longimonas halophila.</title>
        <authorList>
            <person name="Goh K.M."/>
            <person name="Shamsir M.S."/>
            <person name="Lim S.W."/>
        </authorList>
    </citation>
    <scope>NUCLEOTIDE SEQUENCE [LARGE SCALE GENOMIC DNA]</scope>
    <source>
        <strain evidence="1 2">KCTC 42399</strain>
    </source>
</reference>
<proteinExistence type="predicted"/>
<dbReference type="Proteomes" id="UP000221024">
    <property type="component" value="Unassembled WGS sequence"/>
</dbReference>
<accession>A0A2H3NIH4</accession>
<name>A0A2H3NIH4_9BACT</name>
<dbReference type="RefSeq" id="WP_098063185.1">
    <property type="nucleotide sequence ID" value="NZ_PDEP01000015.1"/>
</dbReference>
<comment type="caution">
    <text evidence="1">The sequence shown here is derived from an EMBL/GenBank/DDBJ whole genome shotgun (WGS) entry which is preliminary data.</text>
</comment>
<evidence type="ECO:0000313" key="1">
    <source>
        <dbReference type="EMBL" id="PEN05234.1"/>
    </source>
</evidence>
<gene>
    <name evidence="1" type="ORF">CRI93_13575</name>
</gene>
<organism evidence="1 2">
    <name type="scientific">Longimonas halophila</name>
    <dbReference type="NCBI Taxonomy" id="1469170"/>
    <lineage>
        <taxon>Bacteria</taxon>
        <taxon>Pseudomonadati</taxon>
        <taxon>Rhodothermota</taxon>
        <taxon>Rhodothermia</taxon>
        <taxon>Rhodothermales</taxon>
        <taxon>Salisaetaceae</taxon>
        <taxon>Longimonas</taxon>
    </lineage>
</organism>
<protein>
    <submittedName>
        <fullName evidence="1">Uncharacterized protein</fullName>
    </submittedName>
</protein>
<evidence type="ECO:0000313" key="2">
    <source>
        <dbReference type="Proteomes" id="UP000221024"/>
    </source>
</evidence>
<keyword evidence="2" id="KW-1185">Reference proteome</keyword>